<dbReference type="AlphaFoldDB" id="A0A2K8KH79"/>
<evidence type="ECO:0000256" key="1">
    <source>
        <dbReference type="SAM" id="Phobius"/>
    </source>
</evidence>
<gene>
    <name evidence="2" type="ORF">SCLAR_v1c07200</name>
</gene>
<organism evidence="2 3">
    <name type="scientific">Spiroplasma clarkii</name>
    <dbReference type="NCBI Taxonomy" id="2139"/>
    <lineage>
        <taxon>Bacteria</taxon>
        <taxon>Bacillati</taxon>
        <taxon>Mycoplasmatota</taxon>
        <taxon>Mollicutes</taxon>
        <taxon>Entomoplasmatales</taxon>
        <taxon>Spiroplasmataceae</taxon>
        <taxon>Spiroplasma</taxon>
    </lineage>
</organism>
<feature type="transmembrane region" description="Helical" evidence="1">
    <location>
        <begin position="20"/>
        <end position="40"/>
    </location>
</feature>
<proteinExistence type="predicted"/>
<reference evidence="2 3" key="1">
    <citation type="submission" date="2017-11" db="EMBL/GenBank/DDBJ databases">
        <title>Complete genome sequence of Spiroplasma clarkii CN-5 (DSM 19994).</title>
        <authorList>
            <person name="Tsai Y.-M."/>
            <person name="Chang A."/>
            <person name="Lo W.-S."/>
            <person name="Kuo C.-H."/>
        </authorList>
    </citation>
    <scope>NUCLEOTIDE SEQUENCE [LARGE SCALE GENOMIC DNA]</scope>
    <source>
        <strain evidence="2 3">CN-5</strain>
    </source>
</reference>
<dbReference type="EMBL" id="CP024870">
    <property type="protein sequence ID" value="ATX71037.1"/>
    <property type="molecule type" value="Genomic_DNA"/>
</dbReference>
<feature type="transmembrane region" description="Helical" evidence="1">
    <location>
        <begin position="107"/>
        <end position="131"/>
    </location>
</feature>
<keyword evidence="1" id="KW-0812">Transmembrane</keyword>
<keyword evidence="1" id="KW-0472">Membrane</keyword>
<keyword evidence="3" id="KW-1185">Reference proteome</keyword>
<dbReference type="Proteomes" id="UP000231179">
    <property type="component" value="Chromosome"/>
</dbReference>
<evidence type="ECO:0000313" key="2">
    <source>
        <dbReference type="EMBL" id="ATX71037.1"/>
    </source>
</evidence>
<sequence>MKFNICYKYSLKSIFIKKSFLIVNICFILVLLVLNLAWGISNVMVVKNENSAWILNIVNSVFIFSFCGSLATLQLHEFLNVQKHNGIRTIEAKNGLKSWQIFFAKHLAVITSNLVSCFVFATFVIIISAIVNYSNPYYVKMISINLYATILLLLVFISFVCLLTSIIFFKISLIISGSIIVILSFYPMFSSILINLNYEEVQNDMTGNQFSFGSELYFHTLAKEIDQAMGNSELIKELRTYTNNCLRKSVIRIENSETLDSEIEETYNSIRERLDNSMISSGKLVEIVDELNELSENYLKDAKNHKFFVEDCEDREFELFLKSADIEKTNLNVLEADIINKDATYLVKELKTYINNINSKIKFNEKYKKYAKEVEKINQLILEFYFRFYYFSGHSMWITNYLAFLDNTPTYEGRRNFIKEIFQKQNMSSARIMYQSVFFEIINFSKEIDGWKKKSTVQYLNKDLLYNYYINPVLWFEYFNLYTFVPMNFKIVQPIWENYGLSKNYFFKGIYIDHNINIDPNGPPEKLVYVGPNKGLLIFTLISLSFVLTGLAFCVYKIRFFK</sequence>
<evidence type="ECO:0000313" key="3">
    <source>
        <dbReference type="Proteomes" id="UP000231179"/>
    </source>
</evidence>
<protein>
    <submittedName>
        <fullName evidence="2">Uncharacterized protein</fullName>
    </submittedName>
</protein>
<name>A0A2K8KH79_9MOLU</name>
<feature type="transmembrane region" description="Helical" evidence="1">
    <location>
        <begin position="536"/>
        <end position="556"/>
    </location>
</feature>
<feature type="transmembrane region" description="Helical" evidence="1">
    <location>
        <begin position="137"/>
        <end position="160"/>
    </location>
</feature>
<keyword evidence="1" id="KW-1133">Transmembrane helix</keyword>
<feature type="transmembrane region" description="Helical" evidence="1">
    <location>
        <begin position="52"/>
        <end position="73"/>
    </location>
</feature>
<feature type="transmembrane region" description="Helical" evidence="1">
    <location>
        <begin position="167"/>
        <end position="189"/>
    </location>
</feature>
<dbReference type="RefSeq" id="WP_100254579.1">
    <property type="nucleotide sequence ID" value="NZ_CP024870.1"/>
</dbReference>
<accession>A0A2K8KH79</accession>